<dbReference type="Proteomes" id="UP000439903">
    <property type="component" value="Unassembled WGS sequence"/>
</dbReference>
<keyword evidence="2" id="KW-1185">Reference proteome</keyword>
<organism evidence="1 2">
    <name type="scientific">Gigaspora margarita</name>
    <dbReference type="NCBI Taxonomy" id="4874"/>
    <lineage>
        <taxon>Eukaryota</taxon>
        <taxon>Fungi</taxon>
        <taxon>Fungi incertae sedis</taxon>
        <taxon>Mucoromycota</taxon>
        <taxon>Glomeromycotina</taxon>
        <taxon>Glomeromycetes</taxon>
        <taxon>Diversisporales</taxon>
        <taxon>Gigasporaceae</taxon>
        <taxon>Gigaspora</taxon>
    </lineage>
</organism>
<gene>
    <name evidence="1" type="ORF">F8M41_013043</name>
</gene>
<evidence type="ECO:0000313" key="1">
    <source>
        <dbReference type="EMBL" id="KAF0373319.1"/>
    </source>
</evidence>
<accession>A0A8H4A0P4</accession>
<dbReference type="OrthoDB" id="2309858at2759"/>
<evidence type="ECO:0000313" key="2">
    <source>
        <dbReference type="Proteomes" id="UP000439903"/>
    </source>
</evidence>
<proteinExistence type="predicted"/>
<dbReference type="AlphaFoldDB" id="A0A8H4A0P4"/>
<dbReference type="EMBL" id="WTPW01002644">
    <property type="protein sequence ID" value="KAF0373319.1"/>
    <property type="molecule type" value="Genomic_DNA"/>
</dbReference>
<comment type="caution">
    <text evidence="1">The sequence shown here is derived from an EMBL/GenBank/DDBJ whole genome shotgun (WGS) entry which is preliminary data.</text>
</comment>
<reference evidence="1 2" key="1">
    <citation type="journal article" date="2019" name="Environ. Microbiol.">
        <title>At the nexus of three kingdoms: the genome of the mycorrhizal fungus Gigaspora margarita provides insights into plant, endobacterial and fungal interactions.</title>
        <authorList>
            <person name="Venice F."/>
            <person name="Ghignone S."/>
            <person name="Salvioli di Fossalunga A."/>
            <person name="Amselem J."/>
            <person name="Novero M."/>
            <person name="Xianan X."/>
            <person name="Sedzielewska Toro K."/>
            <person name="Morin E."/>
            <person name="Lipzen A."/>
            <person name="Grigoriev I.V."/>
            <person name="Henrissat B."/>
            <person name="Martin F.M."/>
            <person name="Bonfante P."/>
        </authorList>
    </citation>
    <scope>NUCLEOTIDE SEQUENCE [LARGE SCALE GENOMIC DNA]</scope>
    <source>
        <strain evidence="1 2">BEG34</strain>
    </source>
</reference>
<name>A0A8H4A0P4_GIGMA</name>
<protein>
    <submittedName>
        <fullName evidence="1">Uncharacterized protein</fullName>
    </submittedName>
</protein>
<sequence>MKYPTVVLNLIILAIFFLLINTTEAYNVHIYGTNDSYAHPMATCIPYVTNCDGHATVICDKGEEYCYRGTLIDCEVPDGQWSCAHLKKTGRDAGEKYYATNTDSCFAFKQYESGAWTFDQVGC</sequence>